<dbReference type="EMBL" id="JBHUDC010000008">
    <property type="protein sequence ID" value="MFD1515596.1"/>
    <property type="molecule type" value="Genomic_DNA"/>
</dbReference>
<evidence type="ECO:0000313" key="2">
    <source>
        <dbReference type="EMBL" id="MFD1515596.1"/>
    </source>
</evidence>
<feature type="transmembrane region" description="Helical" evidence="1">
    <location>
        <begin position="129"/>
        <end position="159"/>
    </location>
</feature>
<dbReference type="PANTHER" id="PTHR39165:SF1">
    <property type="entry name" value="DUF456 DOMAIN-CONTAINING PROTEIN"/>
    <property type="match status" value="1"/>
</dbReference>
<organism evidence="2 3">
    <name type="scientific">Halomarina rubra</name>
    <dbReference type="NCBI Taxonomy" id="2071873"/>
    <lineage>
        <taxon>Archaea</taxon>
        <taxon>Methanobacteriati</taxon>
        <taxon>Methanobacteriota</taxon>
        <taxon>Stenosarchaea group</taxon>
        <taxon>Halobacteria</taxon>
        <taxon>Halobacteriales</taxon>
        <taxon>Natronomonadaceae</taxon>
        <taxon>Halomarina</taxon>
    </lineage>
</organism>
<sequence length="160" mass="16174">MVEPLGWVAIALLALAVVGAVVPLLPGALLSLAGILLYWFSTGYAEPSTTVLVVLSAVALGTAALDYFGGALAARVGGASLLSTALASLVGLAMLFLTGPVGLILGVTVTVFVVEYVRNRDVRTSARTTLYAAAGVLASTVVQVLTTLSLLVAMLVVVFG</sequence>
<keyword evidence="1" id="KW-1133">Transmembrane helix</keyword>
<gene>
    <name evidence="2" type="ORF">ACFSBT_20145</name>
</gene>
<dbReference type="RefSeq" id="WP_250875506.1">
    <property type="nucleotide sequence ID" value="NZ_JALXFV010000008.1"/>
</dbReference>
<dbReference type="PANTHER" id="PTHR39165">
    <property type="entry name" value="IG HYPOTHETICAL 17883"/>
    <property type="match status" value="1"/>
</dbReference>
<proteinExistence type="predicted"/>
<evidence type="ECO:0000256" key="1">
    <source>
        <dbReference type="SAM" id="Phobius"/>
    </source>
</evidence>
<feature type="transmembrane region" description="Helical" evidence="1">
    <location>
        <begin position="51"/>
        <end position="74"/>
    </location>
</feature>
<feature type="transmembrane region" description="Helical" evidence="1">
    <location>
        <begin position="6"/>
        <end position="39"/>
    </location>
</feature>
<dbReference type="AlphaFoldDB" id="A0ABD6B1Z1"/>
<keyword evidence="3" id="KW-1185">Reference proteome</keyword>
<dbReference type="Pfam" id="PF04306">
    <property type="entry name" value="DUF456"/>
    <property type="match status" value="1"/>
</dbReference>
<comment type="caution">
    <text evidence="2">The sequence shown here is derived from an EMBL/GenBank/DDBJ whole genome shotgun (WGS) entry which is preliminary data.</text>
</comment>
<accession>A0ABD6B1Z1</accession>
<keyword evidence="1" id="KW-0812">Transmembrane</keyword>
<reference evidence="2 3" key="1">
    <citation type="journal article" date="2019" name="Int. J. Syst. Evol. Microbiol.">
        <title>The Global Catalogue of Microorganisms (GCM) 10K type strain sequencing project: providing services to taxonomists for standard genome sequencing and annotation.</title>
        <authorList>
            <consortium name="The Broad Institute Genomics Platform"/>
            <consortium name="The Broad Institute Genome Sequencing Center for Infectious Disease"/>
            <person name="Wu L."/>
            <person name="Ma J."/>
        </authorList>
    </citation>
    <scope>NUCLEOTIDE SEQUENCE [LARGE SCALE GENOMIC DNA]</scope>
    <source>
        <strain evidence="2 3">CGMCC 1.12563</strain>
    </source>
</reference>
<protein>
    <submittedName>
        <fullName evidence="2">DUF456 domain-containing protein</fullName>
    </submittedName>
</protein>
<feature type="transmembrane region" description="Helical" evidence="1">
    <location>
        <begin position="86"/>
        <end position="117"/>
    </location>
</feature>
<dbReference type="Proteomes" id="UP001597187">
    <property type="component" value="Unassembled WGS sequence"/>
</dbReference>
<dbReference type="InterPro" id="IPR007403">
    <property type="entry name" value="DUF456"/>
</dbReference>
<evidence type="ECO:0000313" key="3">
    <source>
        <dbReference type="Proteomes" id="UP001597187"/>
    </source>
</evidence>
<keyword evidence="1" id="KW-0472">Membrane</keyword>
<name>A0ABD6B1Z1_9EURY</name>